<dbReference type="GO" id="GO:0016226">
    <property type="term" value="P:iron-sulfur cluster assembly"/>
    <property type="evidence" value="ECO:0007669"/>
    <property type="project" value="InterPro"/>
</dbReference>
<dbReference type="InterPro" id="IPR001075">
    <property type="entry name" value="NIF_FeS_clus_asmbl_NifU_C"/>
</dbReference>
<dbReference type="Proteomes" id="UP000179807">
    <property type="component" value="Unassembled WGS sequence"/>
</dbReference>
<dbReference type="Gene3D" id="3.30.300.130">
    <property type="entry name" value="Fe-S cluster assembly (FSCA)"/>
    <property type="match status" value="1"/>
</dbReference>
<dbReference type="Pfam" id="PF01106">
    <property type="entry name" value="NifU"/>
    <property type="match status" value="1"/>
</dbReference>
<dbReference type="GO" id="GO:0051536">
    <property type="term" value="F:iron-sulfur cluster binding"/>
    <property type="evidence" value="ECO:0007669"/>
    <property type="project" value="InterPro"/>
</dbReference>
<comment type="caution">
    <text evidence="3">The sequence shown here is derived from an EMBL/GenBank/DDBJ whole genome shotgun (WGS) entry which is preliminary data.</text>
</comment>
<dbReference type="GO" id="GO:0005506">
    <property type="term" value="F:iron ion binding"/>
    <property type="evidence" value="ECO:0007669"/>
    <property type="project" value="InterPro"/>
</dbReference>
<evidence type="ECO:0000313" key="3">
    <source>
        <dbReference type="EMBL" id="OHT16311.1"/>
    </source>
</evidence>
<feature type="domain" description="NIF system FeS cluster assembly NifU C-terminal" evidence="2">
    <location>
        <begin position="18"/>
        <end position="80"/>
    </location>
</feature>
<reference evidence="3" key="1">
    <citation type="submission" date="2016-10" db="EMBL/GenBank/DDBJ databases">
        <authorList>
            <person name="Benchimol M."/>
            <person name="Almeida L.G."/>
            <person name="Vasconcelos A.T."/>
            <person name="Perreira-Neves A."/>
            <person name="Rosa I.A."/>
            <person name="Tasca T."/>
            <person name="Bogo M.R."/>
            <person name="de Souza W."/>
        </authorList>
    </citation>
    <scope>NUCLEOTIDE SEQUENCE [LARGE SCALE GENOMIC DNA]</scope>
    <source>
        <strain evidence="3">K</strain>
    </source>
</reference>
<dbReference type="SUPFAM" id="SSF117916">
    <property type="entry name" value="Fe-S cluster assembly (FSCA) domain-like"/>
    <property type="match status" value="1"/>
</dbReference>
<accession>A0A1J4KYJ6</accession>
<dbReference type="AlphaFoldDB" id="A0A1J4KYJ6"/>
<dbReference type="InterPro" id="IPR034904">
    <property type="entry name" value="FSCA_dom_sf"/>
</dbReference>
<dbReference type="VEuPathDB" id="TrichDB:TRFO_13327"/>
<gene>
    <name evidence="3" type="ORF">TRFO_13327</name>
</gene>
<keyword evidence="4" id="KW-1185">Reference proteome</keyword>
<protein>
    <submittedName>
        <fullName evidence="3">NifU-like domain containing protein</fullName>
    </submittedName>
</protein>
<sequence length="92" mass="10551">MSRFFGKQPIENVIKECDEIIEKVIRPVLQRDGSDVVFHTIQDGCAVITLEGEAAICDCEKCTAIPEEILQVFQQYFPDDITAIRRKLDYED</sequence>
<evidence type="ECO:0000256" key="1">
    <source>
        <dbReference type="ARBA" id="ARBA00006420"/>
    </source>
</evidence>
<proteinExistence type="inferred from homology"/>
<evidence type="ECO:0000313" key="4">
    <source>
        <dbReference type="Proteomes" id="UP000179807"/>
    </source>
</evidence>
<evidence type="ECO:0000259" key="2">
    <source>
        <dbReference type="Pfam" id="PF01106"/>
    </source>
</evidence>
<comment type="similarity">
    <text evidence="1">Belongs to the NifU family.</text>
</comment>
<organism evidence="3 4">
    <name type="scientific">Tritrichomonas foetus</name>
    <dbReference type="NCBI Taxonomy" id="1144522"/>
    <lineage>
        <taxon>Eukaryota</taxon>
        <taxon>Metamonada</taxon>
        <taxon>Parabasalia</taxon>
        <taxon>Tritrichomonadida</taxon>
        <taxon>Tritrichomonadidae</taxon>
        <taxon>Tritrichomonas</taxon>
    </lineage>
</organism>
<name>A0A1J4KYJ6_9EUKA</name>
<dbReference type="EMBL" id="MLAK01000123">
    <property type="protein sequence ID" value="OHT16311.1"/>
    <property type="molecule type" value="Genomic_DNA"/>
</dbReference>
<dbReference type="GeneID" id="94831887"/>
<dbReference type="RefSeq" id="XP_068369447.1">
    <property type="nucleotide sequence ID" value="XM_068497183.1"/>
</dbReference>